<reference evidence="2 3" key="1">
    <citation type="journal article" date="2018" name="Mol. Biol. Evol.">
        <title>Analysis of the draft genome of the red seaweed Gracilariopsis chorda provides insights into genome size evolution in Rhodophyta.</title>
        <authorList>
            <person name="Lee J."/>
            <person name="Yang E.C."/>
            <person name="Graf L."/>
            <person name="Yang J.H."/>
            <person name="Qiu H."/>
            <person name="Zel Zion U."/>
            <person name="Chan C.X."/>
            <person name="Stephens T.G."/>
            <person name="Weber A.P.M."/>
            <person name="Boo G.H."/>
            <person name="Boo S.M."/>
            <person name="Kim K.M."/>
            <person name="Shin Y."/>
            <person name="Jung M."/>
            <person name="Lee S.J."/>
            <person name="Yim H.S."/>
            <person name="Lee J.H."/>
            <person name="Bhattacharya D."/>
            <person name="Yoon H.S."/>
        </authorList>
    </citation>
    <scope>NUCLEOTIDE SEQUENCE [LARGE SCALE GENOMIC DNA]</scope>
    <source>
        <strain evidence="2 3">SKKU-2015</strain>
        <tissue evidence="2">Whole body</tissue>
    </source>
</reference>
<evidence type="ECO:0000313" key="3">
    <source>
        <dbReference type="Proteomes" id="UP000247409"/>
    </source>
</evidence>
<dbReference type="AlphaFoldDB" id="A0A2V3ISR2"/>
<dbReference type="InterPro" id="IPR013943">
    <property type="entry name" value="Pet127"/>
</dbReference>
<accession>A0A2V3ISR2</accession>
<proteinExistence type="predicted"/>
<evidence type="ECO:0000256" key="1">
    <source>
        <dbReference type="SAM" id="MobiDB-lite"/>
    </source>
</evidence>
<dbReference type="PANTHER" id="PTHR31014:SF0">
    <property type="entry name" value="MITOCHONDRIAL TRANSLATION SYSTEM COMPONENT PET127-RELATED"/>
    <property type="match status" value="1"/>
</dbReference>
<comment type="caution">
    <text evidence="2">The sequence shown here is derived from an EMBL/GenBank/DDBJ whole genome shotgun (WGS) entry which is preliminary data.</text>
</comment>
<evidence type="ECO:0000313" key="2">
    <source>
        <dbReference type="EMBL" id="PXF44787.1"/>
    </source>
</evidence>
<dbReference type="PANTHER" id="PTHR31014">
    <property type="entry name" value="MITOCHONDRIAL TRANSLATION SYSTEM COMPONENT PET127-RELATED"/>
    <property type="match status" value="1"/>
</dbReference>
<dbReference type="Pfam" id="PF08634">
    <property type="entry name" value="Pet127"/>
    <property type="match status" value="1"/>
</dbReference>
<protein>
    <submittedName>
        <fullName evidence="2">Uncharacterized protein</fullName>
    </submittedName>
</protein>
<sequence>MLVASVHRVSASTRSLARSLTARPSLADPKRRPRESAQPLVFGYRRPPPWKPIASQLNSLPDDPANFAHAKQDITSWPQLIDTSLHLREIPSGQDPTIIPELAHGMDVVLRGDGLYPLEAPWLLKNPERTTPLNRRWPSHRHRHSFYYKDYIRKIVQPEDIAWWNIPGYVPAADDLTLHRIAAETPGVRYSSSTSSISPAIATMYHLLSNYRDTDLLGGLSAQLADLPSHFSKYHRRPVAFTLSLNRSDRVVYTLNAHSGSDNGPSILRDLGHSMERMLTTSAEEFTRKYVASQSEVGRASEYPHAMPSSHEQQFYHYSQASQFLLRAQIDCRNAATGEVFDVKTRAVAKIRYDLANYLQYTSHKLRFLKGKTDSYEREFYDMVRTVFLKYALQLRIGRMAGALVAYHNTTELLGLEYISLKEIESYIFGSERWADVAFGTAVHLLQEVLGTITKSMPLDDCDEKLKVMLYTEWSKLKMFVFVQRLKKGEVDAFGNKEFERRDQEGEVTTPSEGLKTKLQACGQWHLDSELHKKGSGVAIVGAHGRIRALGGEWIAGTGTGGQRKRRVAANRDVFNHLKFDLSGMRSGGLKVWELKVAPLMNEEEVPRRNISLGDGDQFRLRYQLREVEKLSSEHECKFVSGLARVYLR</sequence>
<dbReference type="EMBL" id="NBIV01000081">
    <property type="protein sequence ID" value="PXF44787.1"/>
    <property type="molecule type" value="Genomic_DNA"/>
</dbReference>
<name>A0A2V3ISR2_9FLOR</name>
<dbReference type="STRING" id="448386.A0A2V3ISR2"/>
<organism evidence="2 3">
    <name type="scientific">Gracilariopsis chorda</name>
    <dbReference type="NCBI Taxonomy" id="448386"/>
    <lineage>
        <taxon>Eukaryota</taxon>
        <taxon>Rhodophyta</taxon>
        <taxon>Florideophyceae</taxon>
        <taxon>Rhodymeniophycidae</taxon>
        <taxon>Gracilariales</taxon>
        <taxon>Gracilariaceae</taxon>
        <taxon>Gracilariopsis</taxon>
    </lineage>
</organism>
<feature type="region of interest" description="Disordered" evidence="1">
    <location>
        <begin position="17"/>
        <end position="38"/>
    </location>
</feature>
<dbReference type="OrthoDB" id="10249045at2759"/>
<dbReference type="GO" id="GO:0000964">
    <property type="term" value="P:mitochondrial RNA 5'-end processing"/>
    <property type="evidence" value="ECO:0007669"/>
    <property type="project" value="TreeGrafter"/>
</dbReference>
<keyword evidence="3" id="KW-1185">Reference proteome</keyword>
<gene>
    <name evidence="2" type="ORF">BWQ96_05457</name>
</gene>
<dbReference type="Proteomes" id="UP000247409">
    <property type="component" value="Unassembled WGS sequence"/>
</dbReference>
<dbReference type="GO" id="GO:0005740">
    <property type="term" value="C:mitochondrial envelope"/>
    <property type="evidence" value="ECO:0007669"/>
    <property type="project" value="TreeGrafter"/>
</dbReference>